<accession>A0A5E4MQS3</accession>
<evidence type="ECO:0000313" key="2">
    <source>
        <dbReference type="Proteomes" id="UP000325440"/>
    </source>
</evidence>
<name>A0A5E4MQS3_9HEMI</name>
<dbReference type="PROSITE" id="PS50143">
    <property type="entry name" value="BIR_REPEAT_2"/>
    <property type="match status" value="1"/>
</dbReference>
<dbReference type="OrthoDB" id="6773135at2759"/>
<reference evidence="1 2" key="1">
    <citation type="submission" date="2019-08" db="EMBL/GenBank/DDBJ databases">
        <authorList>
            <person name="Alioto T."/>
            <person name="Alioto T."/>
            <person name="Gomez Garrido J."/>
        </authorList>
    </citation>
    <scope>NUCLEOTIDE SEQUENCE [LARGE SCALE GENOMIC DNA]</scope>
</reference>
<dbReference type="InterPro" id="IPR001370">
    <property type="entry name" value="BIR_rpt"/>
</dbReference>
<dbReference type="PANTHER" id="PTHR10044">
    <property type="entry name" value="INHIBITOR OF APOPTOSIS"/>
    <property type="match status" value="1"/>
</dbReference>
<proteinExistence type="predicted"/>
<dbReference type="SUPFAM" id="SSF57924">
    <property type="entry name" value="Inhibitor of apoptosis (IAP) repeat"/>
    <property type="match status" value="1"/>
</dbReference>
<dbReference type="Gene3D" id="1.10.1170.10">
    <property type="entry name" value="Inhibitor Of Apoptosis Protein (2mihbC-IAP-1), Chain A"/>
    <property type="match status" value="1"/>
</dbReference>
<dbReference type="AlphaFoldDB" id="A0A5E4MQS3"/>
<sequence length="151" mass="17367">MQGEYHGFSAQLSNVAKNQMHIRCYTHVLCLVIGDVTNKILQSINLFGILNGCAVFIKESHKRIDFQNPKYPELTTFALRLITFDLFTLKHLNKLPMCEVGFEFLGAVDCVQCFNYGLILHEWEIKDDPWKEHAYHSPVCSFVQLKKATNS</sequence>
<dbReference type="InterPro" id="IPR050784">
    <property type="entry name" value="IAP"/>
</dbReference>
<keyword evidence="2" id="KW-1185">Reference proteome</keyword>
<protein>
    <submittedName>
        <fullName evidence="1">BIR repeat</fullName>
    </submittedName>
</protein>
<gene>
    <name evidence="1" type="ORF">CINCED_3A010082</name>
</gene>
<dbReference type="CDD" id="cd00022">
    <property type="entry name" value="BIR"/>
    <property type="match status" value="1"/>
</dbReference>
<dbReference type="Proteomes" id="UP000325440">
    <property type="component" value="Unassembled WGS sequence"/>
</dbReference>
<dbReference type="EMBL" id="CABPRJ010000965">
    <property type="protein sequence ID" value="VVC33236.1"/>
    <property type="molecule type" value="Genomic_DNA"/>
</dbReference>
<dbReference type="Pfam" id="PF00653">
    <property type="entry name" value="BIR"/>
    <property type="match status" value="1"/>
</dbReference>
<dbReference type="SMART" id="SM00238">
    <property type="entry name" value="BIR"/>
    <property type="match status" value="1"/>
</dbReference>
<evidence type="ECO:0000313" key="1">
    <source>
        <dbReference type="EMBL" id="VVC33236.1"/>
    </source>
</evidence>
<organism evidence="1 2">
    <name type="scientific">Cinara cedri</name>
    <dbReference type="NCBI Taxonomy" id="506608"/>
    <lineage>
        <taxon>Eukaryota</taxon>
        <taxon>Metazoa</taxon>
        <taxon>Ecdysozoa</taxon>
        <taxon>Arthropoda</taxon>
        <taxon>Hexapoda</taxon>
        <taxon>Insecta</taxon>
        <taxon>Pterygota</taxon>
        <taxon>Neoptera</taxon>
        <taxon>Paraneoptera</taxon>
        <taxon>Hemiptera</taxon>
        <taxon>Sternorrhyncha</taxon>
        <taxon>Aphidomorpha</taxon>
        <taxon>Aphidoidea</taxon>
        <taxon>Aphididae</taxon>
        <taxon>Lachninae</taxon>
        <taxon>Cinara</taxon>
    </lineage>
</organism>